<keyword evidence="1" id="KW-1133">Transmembrane helix</keyword>
<proteinExistence type="predicted"/>
<evidence type="ECO:0000256" key="1">
    <source>
        <dbReference type="SAM" id="Phobius"/>
    </source>
</evidence>
<dbReference type="OrthoDB" id="7866534at2"/>
<dbReference type="EMBL" id="FOSZ01000002">
    <property type="protein sequence ID" value="SFK81203.1"/>
    <property type="molecule type" value="Genomic_DNA"/>
</dbReference>
<evidence type="ECO:0000313" key="3">
    <source>
        <dbReference type="Proteomes" id="UP000198851"/>
    </source>
</evidence>
<dbReference type="RefSeq" id="WP_093322090.1">
    <property type="nucleotide sequence ID" value="NZ_FOSZ01000002.1"/>
</dbReference>
<dbReference type="STRING" id="1280847.SAMN04488036_102310"/>
<feature type="transmembrane region" description="Helical" evidence="1">
    <location>
        <begin position="51"/>
        <end position="72"/>
    </location>
</feature>
<name>A0A1I4CKD2_9RHOB</name>
<keyword evidence="1" id="KW-0812">Transmembrane</keyword>
<sequence>MSESYAEFHDRLAKIYRKQAKTGRKGRESVVVTRNGYVVVKGKANRRSFPWMGVTMIAVAFFGVKGLLIAQFGPDFYAQEVSRMADASTVEQVASFTMRPDPVSRWVALQLKTIF</sequence>
<evidence type="ECO:0000313" key="2">
    <source>
        <dbReference type="EMBL" id="SFK81203.1"/>
    </source>
</evidence>
<gene>
    <name evidence="2" type="ORF">SAMN04488036_102310</name>
</gene>
<keyword evidence="3" id="KW-1185">Reference proteome</keyword>
<dbReference type="Proteomes" id="UP000198851">
    <property type="component" value="Unassembled WGS sequence"/>
</dbReference>
<dbReference type="AlphaFoldDB" id="A0A1I4CKD2"/>
<organism evidence="2 3">
    <name type="scientific">Shimia haliotis</name>
    <dbReference type="NCBI Taxonomy" id="1280847"/>
    <lineage>
        <taxon>Bacteria</taxon>
        <taxon>Pseudomonadati</taxon>
        <taxon>Pseudomonadota</taxon>
        <taxon>Alphaproteobacteria</taxon>
        <taxon>Rhodobacterales</taxon>
        <taxon>Roseobacteraceae</taxon>
    </lineage>
</organism>
<protein>
    <submittedName>
        <fullName evidence="2">Uncharacterized protein</fullName>
    </submittedName>
</protein>
<accession>A0A1I4CKD2</accession>
<reference evidence="3" key="1">
    <citation type="submission" date="2016-10" db="EMBL/GenBank/DDBJ databases">
        <authorList>
            <person name="Varghese N."/>
            <person name="Submissions S."/>
        </authorList>
    </citation>
    <scope>NUCLEOTIDE SEQUENCE [LARGE SCALE GENOMIC DNA]</scope>
    <source>
        <strain evidence="3">DSM 28453</strain>
    </source>
</reference>
<keyword evidence="1" id="KW-0472">Membrane</keyword>